<reference evidence="2" key="1">
    <citation type="journal article" date="2015" name="Proc. Natl. Acad. Sci. U.S.A.">
        <title>Genome sequencing of adzuki bean (Vigna angularis) provides insight into high starch and low fat accumulation and domestication.</title>
        <authorList>
            <person name="Yang K."/>
            <person name="Tian Z."/>
            <person name="Chen C."/>
            <person name="Luo L."/>
            <person name="Zhao B."/>
            <person name="Wang Z."/>
            <person name="Yu L."/>
            <person name="Li Y."/>
            <person name="Sun Y."/>
            <person name="Li W."/>
            <person name="Chen Y."/>
            <person name="Li Y."/>
            <person name="Zhang Y."/>
            <person name="Ai D."/>
            <person name="Zhao J."/>
            <person name="Shang C."/>
            <person name="Ma Y."/>
            <person name="Wu B."/>
            <person name="Wang M."/>
            <person name="Gao L."/>
            <person name="Sun D."/>
            <person name="Zhang P."/>
            <person name="Guo F."/>
            <person name="Wang W."/>
            <person name="Li Y."/>
            <person name="Wang J."/>
            <person name="Varshney R.K."/>
            <person name="Wang J."/>
            <person name="Ling H.Q."/>
            <person name="Wan P."/>
        </authorList>
    </citation>
    <scope>NUCLEOTIDE SEQUENCE</scope>
    <source>
        <strain evidence="2">cv. Jingnong 6</strain>
    </source>
</reference>
<dbReference type="EMBL" id="CM003380">
    <property type="protein sequence ID" value="KOM55281.1"/>
    <property type="molecule type" value="Genomic_DNA"/>
</dbReference>
<accession>A0A0L9VJQ3</accession>
<name>A0A0L9VJQ3_PHAAN</name>
<gene>
    <name evidence="1" type="ORF">LR48_Vigan10g117300</name>
</gene>
<sequence>MMVQDWLCEFQHGGDNAAWFMVMKMSTQLLEVRDVGKEEQKLPYLLYLQGGPGFECRQPTESSGWVQKVCEEFHLILMDQT</sequence>
<protein>
    <recommendedName>
        <fullName evidence="3">AB hydrolase-1 domain-containing protein</fullName>
    </recommendedName>
</protein>
<dbReference type="AlphaFoldDB" id="A0A0L9VJQ3"/>
<evidence type="ECO:0008006" key="3">
    <source>
        <dbReference type="Google" id="ProtNLM"/>
    </source>
</evidence>
<organism evidence="1 2">
    <name type="scientific">Phaseolus angularis</name>
    <name type="common">Azuki bean</name>
    <name type="synonym">Vigna angularis</name>
    <dbReference type="NCBI Taxonomy" id="3914"/>
    <lineage>
        <taxon>Eukaryota</taxon>
        <taxon>Viridiplantae</taxon>
        <taxon>Streptophyta</taxon>
        <taxon>Embryophyta</taxon>
        <taxon>Tracheophyta</taxon>
        <taxon>Spermatophyta</taxon>
        <taxon>Magnoliopsida</taxon>
        <taxon>eudicotyledons</taxon>
        <taxon>Gunneridae</taxon>
        <taxon>Pentapetalae</taxon>
        <taxon>rosids</taxon>
        <taxon>fabids</taxon>
        <taxon>Fabales</taxon>
        <taxon>Fabaceae</taxon>
        <taxon>Papilionoideae</taxon>
        <taxon>50 kb inversion clade</taxon>
        <taxon>NPAAA clade</taxon>
        <taxon>indigoferoid/millettioid clade</taxon>
        <taxon>Phaseoleae</taxon>
        <taxon>Vigna</taxon>
    </lineage>
</organism>
<dbReference type="STRING" id="3914.A0A0L9VJQ3"/>
<dbReference type="Proteomes" id="UP000053144">
    <property type="component" value="Chromosome 10"/>
</dbReference>
<dbReference type="Gramene" id="KOM55281">
    <property type="protein sequence ID" value="KOM55281"/>
    <property type="gene ID" value="LR48_Vigan10g117300"/>
</dbReference>
<evidence type="ECO:0000313" key="2">
    <source>
        <dbReference type="Proteomes" id="UP000053144"/>
    </source>
</evidence>
<proteinExistence type="predicted"/>
<evidence type="ECO:0000313" key="1">
    <source>
        <dbReference type="EMBL" id="KOM55281.1"/>
    </source>
</evidence>